<dbReference type="SUPFAM" id="SSF48264">
    <property type="entry name" value="Cytochrome P450"/>
    <property type="match status" value="1"/>
</dbReference>
<dbReference type="Gene3D" id="1.10.630.10">
    <property type="entry name" value="Cytochrome P450"/>
    <property type="match status" value="1"/>
</dbReference>
<evidence type="ECO:0000256" key="4">
    <source>
        <dbReference type="ARBA" id="ARBA00023002"/>
    </source>
</evidence>
<keyword evidence="7 8" id="KW-0349">Heme</keyword>
<proteinExistence type="inferred from homology"/>
<evidence type="ECO:0000256" key="5">
    <source>
        <dbReference type="ARBA" id="ARBA00023004"/>
    </source>
</evidence>
<accession>A0A2I2GM99</accession>
<comment type="caution">
    <text evidence="9">The sequence shown here is derived from an EMBL/GenBank/DDBJ whole genome shotgun (WGS) entry which is preliminary data.</text>
</comment>
<protein>
    <submittedName>
        <fullName evidence="9">Pisatin demethylase</fullName>
    </submittedName>
</protein>
<name>A0A2I2GM99_9EURO</name>
<dbReference type="CDD" id="cd11060">
    <property type="entry name" value="CYP57A1-like"/>
    <property type="match status" value="1"/>
</dbReference>
<dbReference type="OrthoDB" id="3934656at2759"/>
<dbReference type="GO" id="GO:0020037">
    <property type="term" value="F:heme binding"/>
    <property type="evidence" value="ECO:0007669"/>
    <property type="project" value="InterPro"/>
</dbReference>
<dbReference type="Proteomes" id="UP000234275">
    <property type="component" value="Unassembled WGS sequence"/>
</dbReference>
<dbReference type="GO" id="GO:0008168">
    <property type="term" value="F:methyltransferase activity"/>
    <property type="evidence" value="ECO:0007669"/>
    <property type="project" value="UniProtKB-KW"/>
</dbReference>
<dbReference type="GO" id="GO:0016705">
    <property type="term" value="F:oxidoreductase activity, acting on paired donors, with incorporation or reduction of molecular oxygen"/>
    <property type="evidence" value="ECO:0007669"/>
    <property type="project" value="InterPro"/>
</dbReference>
<keyword evidence="10" id="KW-1185">Reference proteome</keyword>
<comment type="cofactor">
    <cofactor evidence="1 7">
        <name>heme</name>
        <dbReference type="ChEBI" id="CHEBI:30413"/>
    </cofactor>
</comment>
<dbReference type="InterPro" id="IPR002401">
    <property type="entry name" value="Cyt_P450_E_grp-I"/>
</dbReference>
<dbReference type="PRINTS" id="PR00385">
    <property type="entry name" value="P450"/>
</dbReference>
<evidence type="ECO:0000256" key="8">
    <source>
        <dbReference type="RuleBase" id="RU000461"/>
    </source>
</evidence>
<dbReference type="GO" id="GO:0004497">
    <property type="term" value="F:monooxygenase activity"/>
    <property type="evidence" value="ECO:0007669"/>
    <property type="project" value="UniProtKB-KW"/>
</dbReference>
<dbReference type="PROSITE" id="PS00086">
    <property type="entry name" value="CYTOCHROME_P450"/>
    <property type="match status" value="1"/>
</dbReference>
<dbReference type="STRING" id="1392250.A0A2I2GM99"/>
<dbReference type="PRINTS" id="PR00463">
    <property type="entry name" value="EP450I"/>
</dbReference>
<keyword evidence="9" id="KW-0808">Transferase</keyword>
<evidence type="ECO:0000256" key="3">
    <source>
        <dbReference type="ARBA" id="ARBA00022723"/>
    </source>
</evidence>
<keyword evidence="3 7" id="KW-0479">Metal-binding</keyword>
<gene>
    <name evidence="9" type="ORF">P170DRAFT_469469</name>
</gene>
<dbReference type="PANTHER" id="PTHR24305">
    <property type="entry name" value="CYTOCHROME P450"/>
    <property type="match status" value="1"/>
</dbReference>
<dbReference type="EMBL" id="MSFO01000001">
    <property type="protein sequence ID" value="PLB53995.1"/>
    <property type="molecule type" value="Genomic_DNA"/>
</dbReference>
<dbReference type="PANTHER" id="PTHR24305:SF190">
    <property type="entry name" value="P450, PUTATIVE (EUROFUNG)-RELATED"/>
    <property type="match status" value="1"/>
</dbReference>
<evidence type="ECO:0000256" key="6">
    <source>
        <dbReference type="ARBA" id="ARBA00023033"/>
    </source>
</evidence>
<evidence type="ECO:0000256" key="2">
    <source>
        <dbReference type="ARBA" id="ARBA00010617"/>
    </source>
</evidence>
<dbReference type="InterPro" id="IPR036396">
    <property type="entry name" value="Cyt_P450_sf"/>
</dbReference>
<evidence type="ECO:0000256" key="1">
    <source>
        <dbReference type="ARBA" id="ARBA00001971"/>
    </source>
</evidence>
<sequence>MQVLAISVVALVAGFLVHAVVQVLHDPLWSIRGPFFARWTRLWELIEPGVPVFSWPAINHLHGSIVRIAPCTYSIADPSVIRPVYGAGSSFTKAPFYYAFGNPDPPVSDLLADLDNKRHAIKRRKVASLYSISALVNYETAIDTVTEQLCQRLNQFATSGHAFDFVSWMQFYAFDVIGEITVGETFGFIQAGSDFNGILRAIHDSMVYGSRIGIIPELHPILAKITQELRIPIPFDLVGKYLRKHIDTRKTAGDTSPSPSATDFLSLLLAQQAQGKLNNTDVLNSLGANIAAGSDTTAISLSSFLDYTLRSPETFRRLRDEVDAAMAGKAPGEPISYTEAQEMVFMQACIKEALRLHPVTGYPLLRVVPEGGAVLAGQYFPGGTQVGINPWVLHRNEDIFGSDPASFRPERWLGAKGQVTVMSNHLLTFGSGARTCIGKNISLLEMSKLIPQIIRRFDVQLEHPETEWRTSTSWFVKQEFACSVRQRESLSRDGY</sequence>
<dbReference type="AlphaFoldDB" id="A0A2I2GM99"/>
<evidence type="ECO:0000256" key="7">
    <source>
        <dbReference type="PIRSR" id="PIRSR602401-1"/>
    </source>
</evidence>
<dbReference type="InterPro" id="IPR001128">
    <property type="entry name" value="Cyt_P450"/>
</dbReference>
<dbReference type="InterPro" id="IPR017972">
    <property type="entry name" value="Cyt_P450_CS"/>
</dbReference>
<keyword evidence="6 8" id="KW-0503">Monooxygenase</keyword>
<comment type="similarity">
    <text evidence="2 8">Belongs to the cytochrome P450 family.</text>
</comment>
<reference evidence="9 10" key="1">
    <citation type="submission" date="2016-12" db="EMBL/GenBank/DDBJ databases">
        <title>The genomes of Aspergillus section Nigri reveals drivers in fungal speciation.</title>
        <authorList>
            <consortium name="DOE Joint Genome Institute"/>
            <person name="Vesth T.C."/>
            <person name="Nybo J."/>
            <person name="Theobald S."/>
            <person name="Brandl J."/>
            <person name="Frisvad J.C."/>
            <person name="Nielsen K.F."/>
            <person name="Lyhne E.K."/>
            <person name="Kogle M.E."/>
            <person name="Kuo A."/>
            <person name="Riley R."/>
            <person name="Clum A."/>
            <person name="Nolan M."/>
            <person name="Lipzen A."/>
            <person name="Salamov A."/>
            <person name="Henrissat B."/>
            <person name="Wiebenga A."/>
            <person name="De Vries R.P."/>
            <person name="Grigoriev I.V."/>
            <person name="Mortensen U.H."/>
            <person name="Andersen M.R."/>
            <person name="Baker S.E."/>
        </authorList>
    </citation>
    <scope>NUCLEOTIDE SEQUENCE [LARGE SCALE GENOMIC DNA]</scope>
    <source>
        <strain evidence="9 10">IBT 23096</strain>
    </source>
</reference>
<dbReference type="InterPro" id="IPR050121">
    <property type="entry name" value="Cytochrome_P450_monoxygenase"/>
</dbReference>
<keyword evidence="9" id="KW-0489">Methyltransferase</keyword>
<dbReference type="Pfam" id="PF00067">
    <property type="entry name" value="p450"/>
    <property type="match status" value="1"/>
</dbReference>
<evidence type="ECO:0000313" key="10">
    <source>
        <dbReference type="Proteomes" id="UP000234275"/>
    </source>
</evidence>
<keyword evidence="4 8" id="KW-0560">Oxidoreductase</keyword>
<dbReference type="GeneID" id="36560333"/>
<dbReference type="GO" id="GO:0005506">
    <property type="term" value="F:iron ion binding"/>
    <property type="evidence" value="ECO:0007669"/>
    <property type="project" value="InterPro"/>
</dbReference>
<keyword evidence="5 7" id="KW-0408">Iron</keyword>
<evidence type="ECO:0000313" key="9">
    <source>
        <dbReference type="EMBL" id="PLB53995.1"/>
    </source>
</evidence>
<dbReference type="GO" id="GO:0032259">
    <property type="term" value="P:methylation"/>
    <property type="evidence" value="ECO:0007669"/>
    <property type="project" value="UniProtKB-KW"/>
</dbReference>
<feature type="binding site" description="axial binding residue" evidence="7">
    <location>
        <position position="436"/>
    </location>
    <ligand>
        <name>heme</name>
        <dbReference type="ChEBI" id="CHEBI:30413"/>
    </ligand>
    <ligandPart>
        <name>Fe</name>
        <dbReference type="ChEBI" id="CHEBI:18248"/>
    </ligandPart>
</feature>
<dbReference type="RefSeq" id="XP_024709297.1">
    <property type="nucleotide sequence ID" value="XM_024852635.1"/>
</dbReference>
<dbReference type="VEuPathDB" id="FungiDB:P170DRAFT_469469"/>
<organism evidence="9 10">
    <name type="scientific">Aspergillus steynii IBT 23096</name>
    <dbReference type="NCBI Taxonomy" id="1392250"/>
    <lineage>
        <taxon>Eukaryota</taxon>
        <taxon>Fungi</taxon>
        <taxon>Dikarya</taxon>
        <taxon>Ascomycota</taxon>
        <taxon>Pezizomycotina</taxon>
        <taxon>Eurotiomycetes</taxon>
        <taxon>Eurotiomycetidae</taxon>
        <taxon>Eurotiales</taxon>
        <taxon>Aspergillaceae</taxon>
        <taxon>Aspergillus</taxon>
        <taxon>Aspergillus subgen. Circumdati</taxon>
    </lineage>
</organism>